<sequence length="16" mass="2020">MMIISFCYSQVKRERE</sequence>
<reference evidence="1" key="2">
    <citation type="journal article" date="2015" name="Data Brief">
        <title>Shoot transcriptome of the giant reed, Arundo donax.</title>
        <authorList>
            <person name="Barrero R.A."/>
            <person name="Guerrero F.D."/>
            <person name="Moolhuijzen P."/>
            <person name="Goolsby J.A."/>
            <person name="Tidwell J."/>
            <person name="Bellgard S.E."/>
            <person name="Bellgard M.I."/>
        </authorList>
    </citation>
    <scope>NUCLEOTIDE SEQUENCE</scope>
    <source>
        <tissue evidence="1">Shoot tissue taken approximately 20 cm above the soil surface</tissue>
    </source>
</reference>
<dbReference type="AlphaFoldDB" id="A0A0A9B7M4"/>
<protein>
    <submittedName>
        <fullName evidence="1">Uncharacterized protein</fullName>
    </submittedName>
</protein>
<dbReference type="EMBL" id="GBRH01237896">
    <property type="protein sequence ID" value="JAD59999.1"/>
    <property type="molecule type" value="Transcribed_RNA"/>
</dbReference>
<evidence type="ECO:0000313" key="1">
    <source>
        <dbReference type="EMBL" id="JAD59999.1"/>
    </source>
</evidence>
<accession>A0A0A9B7M4</accession>
<name>A0A0A9B7M4_ARUDO</name>
<organism evidence="1">
    <name type="scientific">Arundo donax</name>
    <name type="common">Giant reed</name>
    <name type="synonym">Donax arundinaceus</name>
    <dbReference type="NCBI Taxonomy" id="35708"/>
    <lineage>
        <taxon>Eukaryota</taxon>
        <taxon>Viridiplantae</taxon>
        <taxon>Streptophyta</taxon>
        <taxon>Embryophyta</taxon>
        <taxon>Tracheophyta</taxon>
        <taxon>Spermatophyta</taxon>
        <taxon>Magnoliopsida</taxon>
        <taxon>Liliopsida</taxon>
        <taxon>Poales</taxon>
        <taxon>Poaceae</taxon>
        <taxon>PACMAD clade</taxon>
        <taxon>Arundinoideae</taxon>
        <taxon>Arundineae</taxon>
        <taxon>Arundo</taxon>
    </lineage>
</organism>
<proteinExistence type="predicted"/>
<reference evidence="1" key="1">
    <citation type="submission" date="2014-09" db="EMBL/GenBank/DDBJ databases">
        <authorList>
            <person name="Magalhaes I.L.F."/>
            <person name="Oliveira U."/>
            <person name="Santos F.R."/>
            <person name="Vidigal T.H.D.A."/>
            <person name="Brescovit A.D."/>
            <person name="Santos A.J."/>
        </authorList>
    </citation>
    <scope>NUCLEOTIDE SEQUENCE</scope>
    <source>
        <tissue evidence="1">Shoot tissue taken approximately 20 cm above the soil surface</tissue>
    </source>
</reference>